<dbReference type="PROSITE" id="PS50848">
    <property type="entry name" value="START"/>
    <property type="match status" value="1"/>
</dbReference>
<dbReference type="PANTHER" id="PTHR19308:SF14">
    <property type="entry name" value="START DOMAIN-CONTAINING PROTEIN"/>
    <property type="match status" value="1"/>
</dbReference>
<protein>
    <recommendedName>
        <fullName evidence="1">START domain-containing protein</fullName>
    </recommendedName>
</protein>
<dbReference type="InterPro" id="IPR023393">
    <property type="entry name" value="START-like_dom_sf"/>
</dbReference>
<comment type="caution">
    <text evidence="2">The sequence shown here is derived from an EMBL/GenBank/DDBJ whole genome shotgun (WGS) entry which is preliminary data.</text>
</comment>
<dbReference type="Pfam" id="PF01852">
    <property type="entry name" value="START"/>
    <property type="match status" value="1"/>
</dbReference>
<evidence type="ECO:0000313" key="2">
    <source>
        <dbReference type="EMBL" id="OBZ83842.1"/>
    </source>
</evidence>
<dbReference type="AlphaFoldDB" id="A0A1C7N3Z2"/>
<dbReference type="STRING" id="101091.A0A1C7N3Z2"/>
<dbReference type="EMBL" id="LUGH01000595">
    <property type="protein sequence ID" value="OBZ83842.1"/>
    <property type="molecule type" value="Genomic_DNA"/>
</dbReference>
<dbReference type="Proteomes" id="UP000093000">
    <property type="component" value="Unassembled WGS sequence"/>
</dbReference>
<keyword evidence="3" id="KW-1185">Reference proteome</keyword>
<dbReference type="CDD" id="cd00177">
    <property type="entry name" value="START"/>
    <property type="match status" value="1"/>
</dbReference>
<dbReference type="GO" id="GO:0005737">
    <property type="term" value="C:cytoplasm"/>
    <property type="evidence" value="ECO:0007669"/>
    <property type="project" value="UniProtKB-ARBA"/>
</dbReference>
<feature type="domain" description="START" evidence="1">
    <location>
        <begin position="10"/>
        <end position="187"/>
    </location>
</feature>
<dbReference type="GO" id="GO:0008289">
    <property type="term" value="F:lipid binding"/>
    <property type="evidence" value="ECO:0007669"/>
    <property type="project" value="InterPro"/>
</dbReference>
<dbReference type="OrthoDB" id="196858at2759"/>
<reference evidence="2 3" key="1">
    <citation type="submission" date="2016-03" db="EMBL/GenBank/DDBJ databases">
        <title>Choanephora cucurbitarum.</title>
        <authorList>
            <person name="Min B."/>
            <person name="Park H."/>
            <person name="Park J.-H."/>
            <person name="Shin H.-D."/>
            <person name="Choi I.-G."/>
        </authorList>
    </citation>
    <scope>NUCLEOTIDE SEQUENCE [LARGE SCALE GENOMIC DNA]</scope>
    <source>
        <strain evidence="2 3">KUS-F28377</strain>
    </source>
</reference>
<organism evidence="2 3">
    <name type="scientific">Choanephora cucurbitarum</name>
    <dbReference type="NCBI Taxonomy" id="101091"/>
    <lineage>
        <taxon>Eukaryota</taxon>
        <taxon>Fungi</taxon>
        <taxon>Fungi incertae sedis</taxon>
        <taxon>Mucoromycota</taxon>
        <taxon>Mucoromycotina</taxon>
        <taxon>Mucoromycetes</taxon>
        <taxon>Mucorales</taxon>
        <taxon>Mucorineae</taxon>
        <taxon>Choanephoraceae</taxon>
        <taxon>Choanephoroideae</taxon>
        <taxon>Choanephora</taxon>
    </lineage>
</organism>
<dbReference type="PANTHER" id="PTHR19308">
    <property type="entry name" value="PHOSPHATIDYLCHOLINE TRANSFER PROTEIN"/>
    <property type="match status" value="1"/>
</dbReference>
<sequence>MTVTNPHAEASKQAMNLLKQYASSVEGWNMTQEKEGVKLYSKQVDSSSIPLVRGDTLLAGHQFTAQQVATVATLPGCRKMWDEKYDSSEIKTMYSRYESLFWVKMKAPWPVSPRDICATSYREVSEDECHIAMVSVEDNTVPPLSGCVRANLMLSGWKIVKVEAGIAVTYITQVDLAGAIPSSFLKSIQQQVPMCAGSVVKYIQDHGYAPTTSECTAEFKLETFEHSKKEYVAQLDGIGNATWLISKRMYPSGFKVSLDGKGTKQTTDHHHGDQLLTVTDINGPLTVKINKA</sequence>
<dbReference type="Gene3D" id="3.30.530.20">
    <property type="match status" value="1"/>
</dbReference>
<gene>
    <name evidence="2" type="ORF">A0J61_08105</name>
</gene>
<dbReference type="SUPFAM" id="SSF55961">
    <property type="entry name" value="Bet v1-like"/>
    <property type="match status" value="1"/>
</dbReference>
<name>A0A1C7N3Z2_9FUNG</name>
<dbReference type="InParanoid" id="A0A1C7N3Z2"/>
<dbReference type="InterPro" id="IPR002913">
    <property type="entry name" value="START_lipid-bd_dom"/>
</dbReference>
<accession>A0A1C7N3Z2</accession>
<evidence type="ECO:0000259" key="1">
    <source>
        <dbReference type="PROSITE" id="PS50848"/>
    </source>
</evidence>
<proteinExistence type="predicted"/>
<evidence type="ECO:0000313" key="3">
    <source>
        <dbReference type="Proteomes" id="UP000093000"/>
    </source>
</evidence>
<dbReference type="InterPro" id="IPR051213">
    <property type="entry name" value="START_lipid_transfer"/>
</dbReference>